<organism evidence="2 3">
    <name type="scientific">Nocardioides marinquilinus</name>
    <dbReference type="NCBI Taxonomy" id="1210400"/>
    <lineage>
        <taxon>Bacteria</taxon>
        <taxon>Bacillati</taxon>
        <taxon>Actinomycetota</taxon>
        <taxon>Actinomycetes</taxon>
        <taxon>Propionibacteriales</taxon>
        <taxon>Nocardioidaceae</taxon>
        <taxon>Nocardioides</taxon>
    </lineage>
</organism>
<evidence type="ECO:0000256" key="1">
    <source>
        <dbReference type="SAM" id="SignalP"/>
    </source>
</evidence>
<dbReference type="EMBL" id="BAABKG010000001">
    <property type="protein sequence ID" value="GAA5143756.1"/>
    <property type="molecule type" value="Genomic_DNA"/>
</dbReference>
<dbReference type="InterPro" id="IPR013783">
    <property type="entry name" value="Ig-like_fold"/>
</dbReference>
<reference evidence="3" key="1">
    <citation type="journal article" date="2019" name="Int. J. Syst. Evol. Microbiol.">
        <title>The Global Catalogue of Microorganisms (GCM) 10K type strain sequencing project: providing services to taxonomists for standard genome sequencing and annotation.</title>
        <authorList>
            <consortium name="The Broad Institute Genomics Platform"/>
            <consortium name="The Broad Institute Genome Sequencing Center for Infectious Disease"/>
            <person name="Wu L."/>
            <person name="Ma J."/>
        </authorList>
    </citation>
    <scope>NUCLEOTIDE SEQUENCE [LARGE SCALE GENOMIC DNA]</scope>
    <source>
        <strain evidence="3">JCM 18459</strain>
    </source>
</reference>
<keyword evidence="1" id="KW-0732">Signal</keyword>
<name>A0ABP9PC57_9ACTN</name>
<proteinExistence type="predicted"/>
<feature type="chain" id="PRO_5045549611" description="Bacterial repeat domain-containing protein" evidence="1">
    <location>
        <begin position="29"/>
        <end position="592"/>
    </location>
</feature>
<evidence type="ECO:0008006" key="4">
    <source>
        <dbReference type="Google" id="ProtNLM"/>
    </source>
</evidence>
<dbReference type="Gene3D" id="2.60.40.10">
    <property type="entry name" value="Immunoglobulins"/>
    <property type="match status" value="1"/>
</dbReference>
<evidence type="ECO:0000313" key="2">
    <source>
        <dbReference type="EMBL" id="GAA5143756.1"/>
    </source>
</evidence>
<dbReference type="PANTHER" id="PTHR34677">
    <property type="match status" value="1"/>
</dbReference>
<protein>
    <recommendedName>
        <fullName evidence="4">Bacterial repeat domain-containing protein</fullName>
    </recommendedName>
</protein>
<sequence>MNLARMRPLLLAAVGALALSPLLLPAQADAGQVGISLTIQGAGQVTVVQGELNDGADPVCDRSDNLDDREGAECPRVRSESFLEAYVALAPVETVPGYTFAGWSGCQDVENRGGTPTCVMRSDAFNGKNYSVTARFKQAPATIRDLQAGVDAAGRVTVGFTHDGVASFCAVSPTIDWTPCSSGDAWAVPEGEHSVYVAGVNRSGNWGPATVSSSVWVVDTELTSAPAALTTSREATFSWTTRAGTSFECSVDGAPWRTCASGRSGSETITGLTDGQHTYRVRARKGEFVDAAPVSHTWAVDATAPVVSLGTPSVTGARATVGLSTDDATRVECRLSSTPADPADHGFRPCGSPVVYEALTDGRHDLEVRAFDVAGNVSAPATTAWTTDTTAPDVRLTGGPAEGSFSLAPTATFTATADSDASLRCTLDGRGLPCGSTLALTGLKPGTHVLEVGAVDAAGNADPTPAVRSWTVAETARAFARKGAWKAVRTGSAYGGTALTTTQKGATLTRSVRGARQVALVVGGTRAGSKAGTVAVYAGRTLLGTVRLTGTPTGKRLVTLKALGRPFTGTLSVRVTSTGRPVRVEGVAVRTR</sequence>
<evidence type="ECO:0000313" key="3">
    <source>
        <dbReference type="Proteomes" id="UP001500221"/>
    </source>
</evidence>
<comment type="caution">
    <text evidence="2">The sequence shown here is derived from an EMBL/GenBank/DDBJ whole genome shotgun (WGS) entry which is preliminary data.</text>
</comment>
<dbReference type="RefSeq" id="WP_345455132.1">
    <property type="nucleotide sequence ID" value="NZ_BAABKG010000001.1"/>
</dbReference>
<gene>
    <name evidence="2" type="ORF">GCM10023340_09940</name>
</gene>
<keyword evidence="3" id="KW-1185">Reference proteome</keyword>
<dbReference type="Proteomes" id="UP001500221">
    <property type="component" value="Unassembled WGS sequence"/>
</dbReference>
<feature type="signal peptide" evidence="1">
    <location>
        <begin position="1"/>
        <end position="28"/>
    </location>
</feature>
<dbReference type="PANTHER" id="PTHR34677:SF3">
    <property type="entry name" value="BACTERIAL IG-LIKE DOMAIN-CONTAINING PROTEIN"/>
    <property type="match status" value="1"/>
</dbReference>
<accession>A0ABP9PC57</accession>